<evidence type="ECO:0008006" key="5">
    <source>
        <dbReference type="Google" id="ProtNLM"/>
    </source>
</evidence>
<feature type="compositionally biased region" description="Basic and acidic residues" evidence="1">
    <location>
        <begin position="629"/>
        <end position="638"/>
    </location>
</feature>
<dbReference type="InterPro" id="IPR032675">
    <property type="entry name" value="LRR_dom_sf"/>
</dbReference>
<gene>
    <name evidence="3" type="ORF">PHAECO_LOCUS6121</name>
</gene>
<name>A0A9N9X2W3_PHACE</name>
<feature type="transmembrane region" description="Helical" evidence="2">
    <location>
        <begin position="411"/>
        <end position="435"/>
    </location>
</feature>
<evidence type="ECO:0000313" key="3">
    <source>
        <dbReference type="EMBL" id="CAG9818961.1"/>
    </source>
</evidence>
<keyword evidence="2" id="KW-0812">Transmembrane</keyword>
<keyword evidence="2" id="KW-0472">Membrane</keyword>
<proteinExistence type="predicted"/>
<dbReference type="Proteomes" id="UP001153737">
    <property type="component" value="Chromosome 2"/>
</dbReference>
<evidence type="ECO:0000256" key="2">
    <source>
        <dbReference type="SAM" id="Phobius"/>
    </source>
</evidence>
<sequence>MGGKEIIIASKTFNAMPGLTLIYINGTKKIVMETKSFYNINSSSLLIQMQNCDEIIIKTGAFEYIQSSVSTELFDIGYITIEQAAFSKLYNSTFKNVREIKFHEKSFDFKNQGNIGRHGPVTVIIFDNVGIPEIPREVFLKPLASISFRNSNIGVIHSEAFKAAEIASIVMVDTNIGEIRGGAFTDRTLICDFKISKCTISKLDNKSIMAAIGNFSMNHSIVTDIESKAITSTIANFEVVGNHIVNIQTSGFNIMNWNRIVMDHNIIIHLHSGFIEASHGTDIEKMSFKGNEIHRIEDGAFSFISQVENKFLIFDDNFFNKSCNCSIDKWIESITNNSGKNELVMDTSFCTVDDFLSRCFSLPVGIINIQNFTKTACTNFTVCEPYEGKTRIVNTTSKIFIPEDDSEKQSWLIFMITIIGLFIVAIIVTFIILLVRGSRWLKEKGCFRNVHYNNNELSNEEEGTIVTMDENEKLDIPEELTLEFLQVLSKRLDDPNTHQEASEMIERLYEMFIIDDAYENNNRQEEEAHLYEELGNLNLQIPPPPYEEEKETSNGARSILKLMEEKFNNLQTGEREPNEQKPALVGEYSEPTDAAVHLYSELKNKSERIDAKNSNDTVKSNGSTTLRPLPEKPSDEKLLIQAGPSYRL</sequence>
<dbReference type="OrthoDB" id="8185041at2759"/>
<dbReference type="SUPFAM" id="SSF52058">
    <property type="entry name" value="L domain-like"/>
    <property type="match status" value="1"/>
</dbReference>
<reference evidence="3" key="2">
    <citation type="submission" date="2022-10" db="EMBL/GenBank/DDBJ databases">
        <authorList>
            <consortium name="ENA_rothamsted_submissions"/>
            <consortium name="culmorum"/>
            <person name="King R."/>
        </authorList>
    </citation>
    <scope>NUCLEOTIDE SEQUENCE</scope>
</reference>
<dbReference type="EMBL" id="OU896708">
    <property type="protein sequence ID" value="CAG9818961.1"/>
    <property type="molecule type" value="Genomic_DNA"/>
</dbReference>
<reference evidence="3" key="1">
    <citation type="submission" date="2022-01" db="EMBL/GenBank/DDBJ databases">
        <authorList>
            <person name="King R."/>
        </authorList>
    </citation>
    <scope>NUCLEOTIDE SEQUENCE</scope>
</reference>
<evidence type="ECO:0000313" key="4">
    <source>
        <dbReference type="Proteomes" id="UP001153737"/>
    </source>
</evidence>
<keyword evidence="2" id="KW-1133">Transmembrane helix</keyword>
<dbReference type="Gene3D" id="3.80.10.10">
    <property type="entry name" value="Ribonuclease Inhibitor"/>
    <property type="match status" value="1"/>
</dbReference>
<organism evidence="3 4">
    <name type="scientific">Phaedon cochleariae</name>
    <name type="common">Mustard beetle</name>
    <dbReference type="NCBI Taxonomy" id="80249"/>
    <lineage>
        <taxon>Eukaryota</taxon>
        <taxon>Metazoa</taxon>
        <taxon>Ecdysozoa</taxon>
        <taxon>Arthropoda</taxon>
        <taxon>Hexapoda</taxon>
        <taxon>Insecta</taxon>
        <taxon>Pterygota</taxon>
        <taxon>Neoptera</taxon>
        <taxon>Endopterygota</taxon>
        <taxon>Coleoptera</taxon>
        <taxon>Polyphaga</taxon>
        <taxon>Cucujiformia</taxon>
        <taxon>Chrysomeloidea</taxon>
        <taxon>Chrysomelidae</taxon>
        <taxon>Chrysomelinae</taxon>
        <taxon>Chrysomelini</taxon>
        <taxon>Phaedon</taxon>
    </lineage>
</organism>
<keyword evidence="4" id="KW-1185">Reference proteome</keyword>
<feature type="region of interest" description="Disordered" evidence="1">
    <location>
        <begin position="606"/>
        <end position="648"/>
    </location>
</feature>
<feature type="compositionally biased region" description="Polar residues" evidence="1">
    <location>
        <begin position="614"/>
        <end position="626"/>
    </location>
</feature>
<dbReference type="AlphaFoldDB" id="A0A9N9X2W3"/>
<evidence type="ECO:0000256" key="1">
    <source>
        <dbReference type="SAM" id="MobiDB-lite"/>
    </source>
</evidence>
<accession>A0A9N9X2W3</accession>
<protein>
    <recommendedName>
        <fullName evidence="5">Right handed beta helix domain-containing protein</fullName>
    </recommendedName>
</protein>